<evidence type="ECO:0000313" key="1">
    <source>
        <dbReference type="EMBL" id="MFC0473905.1"/>
    </source>
</evidence>
<dbReference type="RefSeq" id="WP_340906599.1">
    <property type="nucleotide sequence ID" value="NZ_JBHLUU010000005.1"/>
</dbReference>
<dbReference type="EMBL" id="JBHLUU010000005">
    <property type="protein sequence ID" value="MFC0473905.1"/>
    <property type="molecule type" value="Genomic_DNA"/>
</dbReference>
<sequence>MTILTAKVTIRGVRPLLFNKFTVDSIPLKRTSRSGVPGNNPEEWKNSFSITDEGQLYLDPSYIFSCLRAGGKFIPKSRGTIESDVAATLQVLSEKILLNRYIPSNIEDISTDGDAETYIDVRPVTRRGVKNIRYRLATNKGWETEFLVSWDGSLINPDLIHSVCIEAGNFAGLGDGRKIGFGRFEVMSFSVLDYQDPRIEHA</sequence>
<accession>A0ABV6KLV6</accession>
<name>A0ABV6KLV6_9BACI</name>
<gene>
    <name evidence="1" type="ORF">ACFFHF_00920</name>
</gene>
<dbReference type="Proteomes" id="UP001589738">
    <property type="component" value="Unassembled WGS sequence"/>
</dbReference>
<comment type="caution">
    <text evidence="1">The sequence shown here is derived from an EMBL/GenBank/DDBJ whole genome shotgun (WGS) entry which is preliminary data.</text>
</comment>
<reference evidence="1 2" key="1">
    <citation type="submission" date="2024-09" db="EMBL/GenBank/DDBJ databases">
        <authorList>
            <person name="Sun Q."/>
            <person name="Mori K."/>
        </authorList>
    </citation>
    <scope>NUCLEOTIDE SEQUENCE [LARGE SCALE GENOMIC DNA]</scope>
    <source>
        <strain evidence="1 2">CGMCC 1.9126</strain>
    </source>
</reference>
<evidence type="ECO:0000313" key="2">
    <source>
        <dbReference type="Proteomes" id="UP001589738"/>
    </source>
</evidence>
<organism evidence="1 2">
    <name type="scientific">Robertmurraya beringensis</name>
    <dbReference type="NCBI Taxonomy" id="641660"/>
    <lineage>
        <taxon>Bacteria</taxon>
        <taxon>Bacillati</taxon>
        <taxon>Bacillota</taxon>
        <taxon>Bacilli</taxon>
        <taxon>Bacillales</taxon>
        <taxon>Bacillaceae</taxon>
        <taxon>Robertmurraya</taxon>
    </lineage>
</organism>
<keyword evidence="2" id="KW-1185">Reference proteome</keyword>
<protein>
    <submittedName>
        <fullName evidence="1">Uncharacterized protein</fullName>
    </submittedName>
</protein>
<proteinExistence type="predicted"/>